<evidence type="ECO:0000256" key="2">
    <source>
        <dbReference type="ARBA" id="ARBA00022898"/>
    </source>
</evidence>
<dbReference type="Proteomes" id="UP000189981">
    <property type="component" value="Unassembled WGS sequence"/>
</dbReference>
<dbReference type="Gene3D" id="3.40.640.10">
    <property type="entry name" value="Type I PLP-dependent aspartate aminotransferase-like (Major domain)"/>
    <property type="match status" value="1"/>
</dbReference>
<evidence type="ECO:0000313" key="5">
    <source>
        <dbReference type="Proteomes" id="UP000189981"/>
    </source>
</evidence>
<gene>
    <name evidence="4" type="ORF">SAMN05661099_0373</name>
</gene>
<reference evidence="5" key="1">
    <citation type="submission" date="2017-02" db="EMBL/GenBank/DDBJ databases">
        <authorList>
            <person name="Varghese N."/>
            <person name="Submissions S."/>
        </authorList>
    </citation>
    <scope>NUCLEOTIDE SEQUENCE [LARGE SCALE GENOMIC DNA]</scope>
    <source>
        <strain evidence="5">DSM 22385</strain>
    </source>
</reference>
<dbReference type="GO" id="GO:0030170">
    <property type="term" value="F:pyridoxal phosphate binding"/>
    <property type="evidence" value="ECO:0007669"/>
    <property type="project" value="InterPro"/>
</dbReference>
<name>A0A1T5A6J7_9SPHI</name>
<sequence length="521" mass="55517">MKRRDVIKSLAILPVSGAVGGTLNPESFSPTPKAKRKSVYESLGVKPMLNARGTVTVIGASKVLPEVREAMEAAIDEYVQIDELMDGVGKRLGEIMGTESGCVTAGASAAITAGTAGCVTGGDPDKIWMIPNITGMKDEVVVPSYSRSAYDAGCKAVGVRMVQVSNVEELKNALGPRTAMVYLLAGAGSNSGPLSLKIISEITKPLGIPILIDAAAEGPENPNPHIQQGADLVAYSGGKFMRGPQCAGLLVGRKDLIMAARMNTGPHHGFGRGFKVGREEIIGMLTAAEMWFKRDHVAERKLWTTRLETIAQKLKSIPGITTSIRQPTGRSNPAPGLTVAWDKSSIPYIGQDVEDLLWTGTPRISIGAAGSYFQPNQRTSVSVDSSQMDDGDEKVVANRLYEILSKPTPVSRPSGPAAADLSGQWDVETKYYAATVKQTFMIQQTGNDLKGTYIGHIGSRDLVGSINGNDVVIRSTYGVDGARVHSFFNGKLVGDTLQGHLSVGEYGEGTWIAKRHVFKMS</sequence>
<dbReference type="RefSeq" id="WP_079700861.1">
    <property type="nucleotide sequence ID" value="NZ_FUYR01000001.1"/>
</dbReference>
<protein>
    <submittedName>
        <fullName evidence="4">Uncharacterized pyridoxal phosphate-dependent enzyme</fullName>
    </submittedName>
</protein>
<proteinExistence type="inferred from homology"/>
<dbReference type="GO" id="GO:0019346">
    <property type="term" value="P:transsulfuration"/>
    <property type="evidence" value="ECO:0007669"/>
    <property type="project" value="InterPro"/>
</dbReference>
<dbReference type="InterPro" id="IPR000277">
    <property type="entry name" value="Cys/Met-Metab_PyrdxlP-dep_enz"/>
</dbReference>
<evidence type="ECO:0000313" key="4">
    <source>
        <dbReference type="EMBL" id="SKB30489.1"/>
    </source>
</evidence>
<dbReference type="OrthoDB" id="9787096at2"/>
<dbReference type="SUPFAM" id="SSF53383">
    <property type="entry name" value="PLP-dependent transferases"/>
    <property type="match status" value="1"/>
</dbReference>
<dbReference type="InterPro" id="IPR015424">
    <property type="entry name" value="PyrdxlP-dep_Trfase"/>
</dbReference>
<dbReference type="EMBL" id="FUYR01000001">
    <property type="protein sequence ID" value="SKB30489.1"/>
    <property type="molecule type" value="Genomic_DNA"/>
</dbReference>
<dbReference type="GO" id="GO:0004125">
    <property type="term" value="F:L-seryl-tRNA(Sec) selenium transferase activity"/>
    <property type="evidence" value="ECO:0007669"/>
    <property type="project" value="TreeGrafter"/>
</dbReference>
<keyword evidence="5" id="KW-1185">Reference proteome</keyword>
<organism evidence="4 5">
    <name type="scientific">Daejeonella lutea</name>
    <dbReference type="NCBI Taxonomy" id="572036"/>
    <lineage>
        <taxon>Bacteria</taxon>
        <taxon>Pseudomonadati</taxon>
        <taxon>Bacteroidota</taxon>
        <taxon>Sphingobacteriia</taxon>
        <taxon>Sphingobacteriales</taxon>
        <taxon>Sphingobacteriaceae</taxon>
        <taxon>Daejeonella</taxon>
    </lineage>
</organism>
<keyword evidence="2 3" id="KW-0663">Pyridoxal phosphate</keyword>
<comment type="similarity">
    <text evidence="3">Belongs to the trans-sulfuration enzymes family.</text>
</comment>
<accession>A0A1T5A6J7</accession>
<evidence type="ECO:0000256" key="3">
    <source>
        <dbReference type="RuleBase" id="RU362118"/>
    </source>
</evidence>
<dbReference type="PANTHER" id="PTHR32328:SF0">
    <property type="entry name" value="L-SERYL-TRNA(SEC) SELENIUM TRANSFERASE"/>
    <property type="match status" value="1"/>
</dbReference>
<comment type="cofactor">
    <cofactor evidence="1 3">
        <name>pyridoxal 5'-phosphate</name>
        <dbReference type="ChEBI" id="CHEBI:597326"/>
    </cofactor>
</comment>
<evidence type="ECO:0000256" key="1">
    <source>
        <dbReference type="ARBA" id="ARBA00001933"/>
    </source>
</evidence>
<dbReference type="STRING" id="572036.SAMN05661099_0373"/>
<dbReference type="AlphaFoldDB" id="A0A1T5A6J7"/>
<dbReference type="InterPro" id="IPR015421">
    <property type="entry name" value="PyrdxlP-dep_Trfase_major"/>
</dbReference>
<dbReference type="Pfam" id="PF01053">
    <property type="entry name" value="Cys_Met_Meta_PP"/>
    <property type="match status" value="1"/>
</dbReference>
<dbReference type="PANTHER" id="PTHR32328">
    <property type="entry name" value="L-SERYL-TRNA(SEC) SELENIUM TRANSFERASE"/>
    <property type="match status" value="1"/>
</dbReference>